<feature type="compositionally biased region" description="Polar residues" evidence="6">
    <location>
        <begin position="25"/>
        <end position="43"/>
    </location>
</feature>
<dbReference type="Pfam" id="PF05485">
    <property type="entry name" value="THAP"/>
    <property type="match status" value="1"/>
</dbReference>
<feature type="compositionally biased region" description="Polar residues" evidence="6">
    <location>
        <begin position="334"/>
        <end position="352"/>
    </location>
</feature>
<dbReference type="PANTHER" id="PTHR46600">
    <property type="entry name" value="THAP DOMAIN-CONTAINING"/>
    <property type="match status" value="1"/>
</dbReference>
<feature type="region of interest" description="Disordered" evidence="6">
    <location>
        <begin position="25"/>
        <end position="61"/>
    </location>
</feature>
<dbReference type="AlphaFoldDB" id="A0A1B6KGP5"/>
<dbReference type="InterPro" id="IPR006612">
    <property type="entry name" value="THAP_Znf"/>
</dbReference>
<evidence type="ECO:0000256" key="1">
    <source>
        <dbReference type="ARBA" id="ARBA00022723"/>
    </source>
</evidence>
<protein>
    <recommendedName>
        <fullName evidence="7">THAP-type domain-containing protein</fullName>
    </recommendedName>
</protein>
<dbReference type="PROSITE" id="PS50950">
    <property type="entry name" value="ZF_THAP"/>
    <property type="match status" value="1"/>
</dbReference>
<evidence type="ECO:0000256" key="4">
    <source>
        <dbReference type="ARBA" id="ARBA00023125"/>
    </source>
</evidence>
<evidence type="ECO:0000256" key="3">
    <source>
        <dbReference type="ARBA" id="ARBA00022833"/>
    </source>
</evidence>
<evidence type="ECO:0000256" key="5">
    <source>
        <dbReference type="PROSITE-ProRule" id="PRU00309"/>
    </source>
</evidence>
<feature type="non-terminal residue" evidence="8">
    <location>
        <position position="441"/>
    </location>
</feature>
<evidence type="ECO:0000259" key="7">
    <source>
        <dbReference type="PROSITE" id="PS50950"/>
    </source>
</evidence>
<dbReference type="GO" id="GO:0043565">
    <property type="term" value="F:sequence-specific DNA binding"/>
    <property type="evidence" value="ECO:0007669"/>
    <property type="project" value="InterPro"/>
</dbReference>
<feature type="compositionally biased region" description="Polar residues" evidence="6">
    <location>
        <begin position="52"/>
        <end position="61"/>
    </location>
</feature>
<dbReference type="SMART" id="SM00980">
    <property type="entry name" value="THAP"/>
    <property type="match status" value="1"/>
</dbReference>
<proteinExistence type="predicted"/>
<gene>
    <name evidence="8" type="ORF">g.7446</name>
</gene>
<accession>A0A1B6KGP5</accession>
<feature type="region of interest" description="Disordered" evidence="6">
    <location>
        <begin position="334"/>
        <end position="354"/>
    </location>
</feature>
<name>A0A1B6KGP5_9HEMI</name>
<sequence>MECENWIEMKEEKIKVEMSDLLNTSDANISSDTPRSLDTNLTDGMTAGEILPQNSSSSDRQSKNLFKTVSTQCCLFKGASCVRRVTTLPRPNIGTINKMVMTKERSGRKVCLSSKPMISSNLNVKPNQSKLCVIQCSLEGKDSSVNRLKALPRTTIFSNTETINKIVMTKERSETKAYLSSKPIPITSSSVNGTEPNLSKPPKLKTYPNRQAHMKVFFSRSKCCFTGCFKDKIDFPTLRFFSFPIWNPGICGKWVEKCGTLWLASLGRRSLERRVVCELHFSANSFKNHMRSKLRENAVPSLATEDENHSESIRRTFSSDVMVNGIKTLESLSSTTEKGNTISSEHPTQEISTNEKKCQVEYVAVSSQDQDACESPLLPSASSDIVPNIETTNKSLTAITVLSRLGCELTSEMSKGASRTEKPSMSQDLKVQVATEQRKFK</sequence>
<dbReference type="SUPFAM" id="SSF57716">
    <property type="entry name" value="Glucocorticoid receptor-like (DNA-binding domain)"/>
    <property type="match status" value="1"/>
</dbReference>
<evidence type="ECO:0000256" key="6">
    <source>
        <dbReference type="SAM" id="MobiDB-lite"/>
    </source>
</evidence>
<dbReference type="EMBL" id="GEBQ01029340">
    <property type="protein sequence ID" value="JAT10637.1"/>
    <property type="molecule type" value="Transcribed_RNA"/>
</dbReference>
<keyword evidence="2 5" id="KW-0863">Zinc-finger</keyword>
<organism evidence="8">
    <name type="scientific">Graphocephala atropunctata</name>
    <dbReference type="NCBI Taxonomy" id="36148"/>
    <lineage>
        <taxon>Eukaryota</taxon>
        <taxon>Metazoa</taxon>
        <taxon>Ecdysozoa</taxon>
        <taxon>Arthropoda</taxon>
        <taxon>Hexapoda</taxon>
        <taxon>Insecta</taxon>
        <taxon>Pterygota</taxon>
        <taxon>Neoptera</taxon>
        <taxon>Paraneoptera</taxon>
        <taxon>Hemiptera</taxon>
        <taxon>Auchenorrhyncha</taxon>
        <taxon>Membracoidea</taxon>
        <taxon>Cicadellidae</taxon>
        <taxon>Cicadellinae</taxon>
        <taxon>Cicadellini</taxon>
        <taxon>Graphocephala</taxon>
    </lineage>
</organism>
<dbReference type="GO" id="GO:0008270">
    <property type="term" value="F:zinc ion binding"/>
    <property type="evidence" value="ECO:0007669"/>
    <property type="project" value="UniProtKB-KW"/>
</dbReference>
<feature type="region of interest" description="Disordered" evidence="6">
    <location>
        <begin position="412"/>
        <end position="441"/>
    </location>
</feature>
<evidence type="ECO:0000256" key="2">
    <source>
        <dbReference type="ARBA" id="ARBA00022771"/>
    </source>
</evidence>
<keyword evidence="3" id="KW-0862">Zinc</keyword>
<keyword evidence="1" id="KW-0479">Metal-binding</keyword>
<dbReference type="PANTHER" id="PTHR46600:SF11">
    <property type="entry name" value="THAP DOMAIN-CONTAINING PROTEIN 10"/>
    <property type="match status" value="1"/>
</dbReference>
<evidence type="ECO:0000313" key="8">
    <source>
        <dbReference type="EMBL" id="JAT10637.1"/>
    </source>
</evidence>
<dbReference type="InterPro" id="IPR026516">
    <property type="entry name" value="THAP1/10"/>
</dbReference>
<keyword evidence="4 5" id="KW-0238">DNA-binding</keyword>
<feature type="domain" description="THAP-type" evidence="7">
    <location>
        <begin position="214"/>
        <end position="303"/>
    </location>
</feature>
<reference evidence="8" key="1">
    <citation type="submission" date="2015-11" db="EMBL/GenBank/DDBJ databases">
        <title>De novo transcriptome assembly of four potential Pierce s Disease insect vectors from Arizona vineyards.</title>
        <authorList>
            <person name="Tassone E.E."/>
        </authorList>
    </citation>
    <scope>NUCLEOTIDE SEQUENCE</scope>
</reference>
<dbReference type="SMART" id="SM00692">
    <property type="entry name" value="DM3"/>
    <property type="match status" value="1"/>
</dbReference>